<dbReference type="RefSeq" id="WP_341409371.1">
    <property type="nucleotide sequence ID" value="NZ_JBBUTH010000003.1"/>
</dbReference>
<dbReference type="Pfam" id="PF00512">
    <property type="entry name" value="HisKA"/>
    <property type="match status" value="1"/>
</dbReference>
<evidence type="ECO:0000313" key="12">
    <source>
        <dbReference type="Proteomes" id="UP001365405"/>
    </source>
</evidence>
<evidence type="ECO:0000256" key="6">
    <source>
        <dbReference type="PROSITE-ProRule" id="PRU00169"/>
    </source>
</evidence>
<feature type="coiled-coil region" evidence="7">
    <location>
        <begin position="422"/>
        <end position="456"/>
    </location>
</feature>
<dbReference type="SMART" id="SM00388">
    <property type="entry name" value="HisKA"/>
    <property type="match status" value="1"/>
</dbReference>
<keyword evidence="4" id="KW-0808">Transferase</keyword>
<evidence type="ECO:0000259" key="9">
    <source>
        <dbReference type="PROSITE" id="PS50109"/>
    </source>
</evidence>
<feature type="transmembrane region" description="Helical" evidence="8">
    <location>
        <begin position="231"/>
        <end position="248"/>
    </location>
</feature>
<dbReference type="GO" id="GO:0016301">
    <property type="term" value="F:kinase activity"/>
    <property type="evidence" value="ECO:0007669"/>
    <property type="project" value="UniProtKB-KW"/>
</dbReference>
<dbReference type="PANTHER" id="PTHR43047:SF9">
    <property type="entry name" value="HISTIDINE KINASE"/>
    <property type="match status" value="1"/>
</dbReference>
<dbReference type="InterPro" id="IPR011006">
    <property type="entry name" value="CheY-like_superfamily"/>
</dbReference>
<dbReference type="SMART" id="SM00448">
    <property type="entry name" value="REC"/>
    <property type="match status" value="1"/>
</dbReference>
<dbReference type="PANTHER" id="PTHR43047">
    <property type="entry name" value="TWO-COMPONENT HISTIDINE PROTEIN KINASE"/>
    <property type="match status" value="1"/>
</dbReference>
<keyword evidence="7" id="KW-0175">Coiled coil</keyword>
<dbReference type="InterPro" id="IPR004358">
    <property type="entry name" value="Sig_transdc_His_kin-like_C"/>
</dbReference>
<dbReference type="Gene3D" id="1.10.287.130">
    <property type="match status" value="1"/>
</dbReference>
<dbReference type="Pfam" id="PF00072">
    <property type="entry name" value="Response_reg"/>
    <property type="match status" value="1"/>
</dbReference>
<dbReference type="InterPro" id="IPR036097">
    <property type="entry name" value="HisK_dim/P_sf"/>
</dbReference>
<proteinExistence type="predicted"/>
<feature type="transmembrane region" description="Helical" evidence="8">
    <location>
        <begin position="374"/>
        <end position="393"/>
    </location>
</feature>
<evidence type="ECO:0000256" key="5">
    <source>
        <dbReference type="ARBA" id="ARBA00022777"/>
    </source>
</evidence>
<feature type="modified residue" description="4-aspartylphosphate" evidence="6">
    <location>
        <position position="758"/>
    </location>
</feature>
<dbReference type="SUPFAM" id="SSF52172">
    <property type="entry name" value="CheY-like"/>
    <property type="match status" value="1"/>
</dbReference>
<accession>A0ABU9CCT7</accession>
<comment type="caution">
    <text evidence="11">The sequence shown here is derived from an EMBL/GenBank/DDBJ whole genome shotgun (WGS) entry which is preliminary data.</text>
</comment>
<feature type="transmembrane region" description="Helical" evidence="8">
    <location>
        <begin position="286"/>
        <end position="306"/>
    </location>
</feature>
<dbReference type="SMART" id="SM00387">
    <property type="entry name" value="HATPase_c"/>
    <property type="match status" value="1"/>
</dbReference>
<evidence type="ECO:0000256" key="3">
    <source>
        <dbReference type="ARBA" id="ARBA00022553"/>
    </source>
</evidence>
<dbReference type="PROSITE" id="PS50110">
    <property type="entry name" value="RESPONSE_REGULATORY"/>
    <property type="match status" value="1"/>
</dbReference>
<keyword evidence="8" id="KW-0812">Transmembrane</keyword>
<keyword evidence="5 11" id="KW-0418">Kinase</keyword>
<dbReference type="Gene3D" id="3.40.50.2300">
    <property type="match status" value="1"/>
</dbReference>
<sequence length="832" mass="87480">MLRRTIGHLATREWGAAAAAIGEDAAMRPCPAPVRGQPPAAAPGRVVGWAVGGRAWALAALLTLPLAALASGTAAAGPAADGSLRLNQAEVMALDSPGPGHPVVLPDDWHQRGAARPGSARYRLTTTLPATAAPGAWALWSAQWPLHHRLTLNGEVVSDTLDTHEGLQPRPGPRAVAWPASAQRPGRSNEIVLDMHSGLQAGLGELWVGPQAAIEARALAHRRLTVELPRLLNMLAAGSCLFMGVLWARKRDERALGWFALLGGLMSLRNAMVLDPAGHAPVGWSLVTYLGVVAMAALLGGFAQAVTPRPRRWFPPLLGAVCLFSALNGLVAGTDPAALDQARRWGYALLFPVELLSMGLIVGHLRTLPRVQGLAVGATLAATLLAGVHDWLLHRGELPITGLFWMPWTVPAMVLAFGAVLAARLVAALRAMQDSHRRLEQRVAERTAALEAANAAKTRFLAAASHDLRQPLVTIGLLLGVLRDQLTVPAQQRLAAQLDESVGTMEGLLRGLLDLSRLEAGRTVVDWQPVALAPLLRALVDEARTQAERRGLRLRLRVPPGATVRADAVLLEQIVRNLLGNALRYTMQGGVLLAVRRRGTQWWLAVHDTGPGIAPELQASVFEEFVQGGNPHRDPQQGLGLGLAIVRRAATLMGTDVTLRSQPGRGSGFGVALAAADPAPARTTSAGTTAAPALPAPLPPGTRVWVVEDDATVRQALTERLAAWGAQVTPLAQAAAVSQALTGLAATPGRQPQLLITDLRLPDADGLAVARAVAAACGALPTLLITGNTAPAELDRLSDSGLAVLHKPFRDAALREALAALTSHPPAMRPAG</sequence>
<evidence type="ECO:0000256" key="4">
    <source>
        <dbReference type="ARBA" id="ARBA00022679"/>
    </source>
</evidence>
<evidence type="ECO:0000256" key="7">
    <source>
        <dbReference type="SAM" id="Coils"/>
    </source>
</evidence>
<feature type="domain" description="Histidine kinase" evidence="9">
    <location>
        <begin position="463"/>
        <end position="677"/>
    </location>
</feature>
<dbReference type="InterPro" id="IPR036890">
    <property type="entry name" value="HATPase_C_sf"/>
</dbReference>
<keyword evidence="8" id="KW-0472">Membrane</keyword>
<dbReference type="SUPFAM" id="SSF55874">
    <property type="entry name" value="ATPase domain of HSP90 chaperone/DNA topoisomerase II/histidine kinase"/>
    <property type="match status" value="1"/>
</dbReference>
<keyword evidence="3 6" id="KW-0597">Phosphoprotein</keyword>
<dbReference type="CDD" id="cd00156">
    <property type="entry name" value="REC"/>
    <property type="match status" value="1"/>
</dbReference>
<evidence type="ECO:0000256" key="2">
    <source>
        <dbReference type="ARBA" id="ARBA00012438"/>
    </source>
</evidence>
<feature type="transmembrane region" description="Helical" evidence="8">
    <location>
        <begin position="255"/>
        <end position="274"/>
    </location>
</feature>
<dbReference type="Gene3D" id="3.30.565.10">
    <property type="entry name" value="Histidine kinase-like ATPase, C-terminal domain"/>
    <property type="match status" value="1"/>
</dbReference>
<dbReference type="EMBL" id="JBBUTH010000003">
    <property type="protein sequence ID" value="MEK8049688.1"/>
    <property type="molecule type" value="Genomic_DNA"/>
</dbReference>
<evidence type="ECO:0000256" key="1">
    <source>
        <dbReference type="ARBA" id="ARBA00000085"/>
    </source>
</evidence>
<feature type="domain" description="Response regulatory" evidence="10">
    <location>
        <begin position="703"/>
        <end position="822"/>
    </location>
</feature>
<feature type="transmembrane region" description="Helical" evidence="8">
    <location>
        <begin position="345"/>
        <end position="362"/>
    </location>
</feature>
<reference evidence="11 12" key="1">
    <citation type="submission" date="2024-04" db="EMBL/GenBank/DDBJ databases">
        <title>Novel species of the genus Ideonella isolated from streams.</title>
        <authorList>
            <person name="Lu H."/>
        </authorList>
    </citation>
    <scope>NUCLEOTIDE SEQUENCE [LARGE SCALE GENOMIC DNA]</scope>
    <source>
        <strain evidence="11 12">DXS22W</strain>
    </source>
</reference>
<dbReference type="SUPFAM" id="SSF47384">
    <property type="entry name" value="Homodimeric domain of signal transducing histidine kinase"/>
    <property type="match status" value="1"/>
</dbReference>
<dbReference type="InterPro" id="IPR001789">
    <property type="entry name" value="Sig_transdc_resp-reg_receiver"/>
</dbReference>
<feature type="transmembrane region" description="Helical" evidence="8">
    <location>
        <begin position="405"/>
        <end position="429"/>
    </location>
</feature>
<protein>
    <recommendedName>
        <fullName evidence="2">histidine kinase</fullName>
        <ecNumber evidence="2">2.7.13.3</ecNumber>
    </recommendedName>
</protein>
<dbReference type="Pfam" id="PF02518">
    <property type="entry name" value="HATPase_c"/>
    <property type="match status" value="1"/>
</dbReference>
<name>A0ABU9CCT7_9BURK</name>
<gene>
    <name evidence="11" type="ORF">AACH10_05530</name>
</gene>
<feature type="transmembrane region" description="Helical" evidence="8">
    <location>
        <begin position="313"/>
        <end position="333"/>
    </location>
</feature>
<dbReference type="InterPro" id="IPR003661">
    <property type="entry name" value="HisK_dim/P_dom"/>
</dbReference>
<dbReference type="EC" id="2.7.13.3" evidence="2"/>
<keyword evidence="8" id="KW-1133">Transmembrane helix</keyword>
<evidence type="ECO:0000259" key="10">
    <source>
        <dbReference type="PROSITE" id="PS50110"/>
    </source>
</evidence>
<keyword evidence="12" id="KW-1185">Reference proteome</keyword>
<dbReference type="CDD" id="cd00082">
    <property type="entry name" value="HisKA"/>
    <property type="match status" value="1"/>
</dbReference>
<evidence type="ECO:0000313" key="11">
    <source>
        <dbReference type="EMBL" id="MEK8049688.1"/>
    </source>
</evidence>
<organism evidence="11 12">
    <name type="scientific">Pseudaquabacterium inlustre</name>
    <dbReference type="NCBI Taxonomy" id="2984192"/>
    <lineage>
        <taxon>Bacteria</taxon>
        <taxon>Pseudomonadati</taxon>
        <taxon>Pseudomonadota</taxon>
        <taxon>Betaproteobacteria</taxon>
        <taxon>Burkholderiales</taxon>
        <taxon>Sphaerotilaceae</taxon>
        <taxon>Pseudaquabacterium</taxon>
    </lineage>
</organism>
<dbReference type="Proteomes" id="UP001365405">
    <property type="component" value="Unassembled WGS sequence"/>
</dbReference>
<evidence type="ECO:0000256" key="8">
    <source>
        <dbReference type="SAM" id="Phobius"/>
    </source>
</evidence>
<dbReference type="PROSITE" id="PS50109">
    <property type="entry name" value="HIS_KIN"/>
    <property type="match status" value="1"/>
</dbReference>
<dbReference type="InterPro" id="IPR003594">
    <property type="entry name" value="HATPase_dom"/>
</dbReference>
<dbReference type="InterPro" id="IPR005467">
    <property type="entry name" value="His_kinase_dom"/>
</dbReference>
<comment type="catalytic activity">
    <reaction evidence="1">
        <text>ATP + protein L-histidine = ADP + protein N-phospho-L-histidine.</text>
        <dbReference type="EC" id="2.7.13.3"/>
    </reaction>
</comment>
<dbReference type="PRINTS" id="PR00344">
    <property type="entry name" value="BCTRLSENSOR"/>
</dbReference>